<feature type="chain" id="PRO_5015184549" evidence="1">
    <location>
        <begin position="23"/>
        <end position="100"/>
    </location>
</feature>
<dbReference type="RefSeq" id="WP_040094468.1">
    <property type="nucleotide sequence ID" value="NZ_CM020866.1"/>
</dbReference>
<dbReference type="AlphaFoldDB" id="A0A2P6FG22"/>
<dbReference type="EMBL" id="JTLV02000001">
    <property type="protein sequence ID" value="PQM32399.1"/>
    <property type="molecule type" value="Genomic_DNA"/>
</dbReference>
<keyword evidence="1" id="KW-0732">Signal</keyword>
<dbReference type="Proteomes" id="UP000031565">
    <property type="component" value="Unassembled WGS sequence"/>
</dbReference>
<protein>
    <submittedName>
        <fullName evidence="2">Uncharacterized protein</fullName>
    </submittedName>
</protein>
<sequence>MKKMLTFIITAILTGASISTGASSINHINHAKSINNKIDKITEDYSLEEMTKNFRILSKWTDSIGIGVERETNEVFLVKGNDNFVALNVKVTPGWWLNNN</sequence>
<comment type="caution">
    <text evidence="2">The sequence shown here is derived from an EMBL/GenBank/DDBJ whole genome shotgun (WGS) entry which is preliminary data.</text>
</comment>
<dbReference type="STRING" id="2138.SMSRO_v1c21070"/>
<name>A0A2P6FG22_9MOLU</name>
<accession>A0A2P6FG22</accession>
<feature type="signal peptide" evidence="1">
    <location>
        <begin position="1"/>
        <end position="22"/>
    </location>
</feature>
<proteinExistence type="predicted"/>
<keyword evidence="3" id="KW-1185">Reference proteome</keyword>
<evidence type="ECO:0000256" key="1">
    <source>
        <dbReference type="SAM" id="SignalP"/>
    </source>
</evidence>
<evidence type="ECO:0000313" key="3">
    <source>
        <dbReference type="Proteomes" id="UP000031565"/>
    </source>
</evidence>
<gene>
    <name evidence="2" type="ORF">SMSRO_SF023150</name>
</gene>
<reference evidence="2 3" key="1">
    <citation type="journal article" date="2015" name="MBio">
        <title>Genome sequence of the Drosophila melanogaster male-killing Spiroplasma strain MSRO endosymbiont.</title>
        <authorList>
            <person name="Paredes J.C."/>
            <person name="Herren J.K."/>
            <person name="Schupfer F."/>
            <person name="Marin R."/>
            <person name="Claverol S."/>
            <person name="Kuo C.H."/>
            <person name="Lemaitre B."/>
            <person name="Beven L."/>
        </authorList>
    </citation>
    <scope>NUCLEOTIDE SEQUENCE [LARGE SCALE GENOMIC DNA]</scope>
    <source>
        <strain evidence="2 3">MSRO</strain>
    </source>
</reference>
<organism evidence="2 3">
    <name type="scientific">Spiroplasma poulsonii</name>
    <dbReference type="NCBI Taxonomy" id="2138"/>
    <lineage>
        <taxon>Bacteria</taxon>
        <taxon>Bacillati</taxon>
        <taxon>Mycoplasmatota</taxon>
        <taxon>Mollicutes</taxon>
        <taxon>Entomoplasmatales</taxon>
        <taxon>Spiroplasmataceae</taxon>
        <taxon>Spiroplasma</taxon>
    </lineage>
</organism>
<evidence type="ECO:0000313" key="2">
    <source>
        <dbReference type="EMBL" id="PQM32399.1"/>
    </source>
</evidence>